<dbReference type="Proteomes" id="UP000887566">
    <property type="component" value="Unplaced"/>
</dbReference>
<sequence>MELRWYDIVLPKIGIALDVAMYFTLPVYVVILTILIKIRKDETFSSAFFSLMTSVGIADALKILTFAFGPKLASYGWIPQWFFLFGDNYARWYNVFNQLFSYVQIVGALAIAFNRFTAYLLPFKHVQIWEGSRGRRLIWICIILQWLAGLAGSLPLLHPAIGFRTVWNFDSYDNRSVYLLWRDGWDDAYNRIVLYPIKIPIGIVIFILYLIIFGVALAKQTRGSAASTVSEVLALKMAVVGLLSTCGLFIYIVIVVISEKICLNSSIYFFFYNAGNNLFAAVHPYALLIFSKSFRERCNSMLFGKTKLFGGGTTSSSSAFGNFILTTSRP</sequence>
<keyword evidence="2 5" id="KW-0812">Transmembrane</keyword>
<dbReference type="GO" id="GO:0016020">
    <property type="term" value="C:membrane"/>
    <property type="evidence" value="ECO:0007669"/>
    <property type="project" value="UniProtKB-SubCell"/>
</dbReference>
<dbReference type="PROSITE" id="PS50262">
    <property type="entry name" value="G_PROTEIN_RECEP_F1_2"/>
    <property type="match status" value="1"/>
</dbReference>
<feature type="transmembrane region" description="Helical" evidence="5">
    <location>
        <begin position="13"/>
        <end position="36"/>
    </location>
</feature>
<keyword evidence="7" id="KW-1185">Reference proteome</keyword>
<organism evidence="7 8">
    <name type="scientific">Plectus sambesii</name>
    <dbReference type="NCBI Taxonomy" id="2011161"/>
    <lineage>
        <taxon>Eukaryota</taxon>
        <taxon>Metazoa</taxon>
        <taxon>Ecdysozoa</taxon>
        <taxon>Nematoda</taxon>
        <taxon>Chromadorea</taxon>
        <taxon>Plectida</taxon>
        <taxon>Plectina</taxon>
        <taxon>Plectoidea</taxon>
        <taxon>Plectidae</taxon>
        <taxon>Plectus</taxon>
    </lineage>
</organism>
<feature type="transmembrane region" description="Helical" evidence="5">
    <location>
        <begin position="199"/>
        <end position="218"/>
    </location>
</feature>
<evidence type="ECO:0000256" key="4">
    <source>
        <dbReference type="ARBA" id="ARBA00023136"/>
    </source>
</evidence>
<dbReference type="WBParaSite" id="PSAMB.scaffold234size63179.g3437.t1">
    <property type="protein sequence ID" value="PSAMB.scaffold234size63179.g3437.t1"/>
    <property type="gene ID" value="PSAMB.scaffold234size63179.g3437"/>
</dbReference>
<dbReference type="Pfam" id="PF10323">
    <property type="entry name" value="7TM_GPCR_Srv"/>
    <property type="match status" value="1"/>
</dbReference>
<evidence type="ECO:0000313" key="7">
    <source>
        <dbReference type="Proteomes" id="UP000887566"/>
    </source>
</evidence>
<evidence type="ECO:0000256" key="1">
    <source>
        <dbReference type="ARBA" id="ARBA00004370"/>
    </source>
</evidence>
<keyword evidence="4 5" id="KW-0472">Membrane</keyword>
<comment type="subcellular location">
    <subcellularLocation>
        <location evidence="1">Membrane</location>
    </subcellularLocation>
</comment>
<evidence type="ECO:0000313" key="8">
    <source>
        <dbReference type="WBParaSite" id="PSAMB.scaffold234size63179.g3437.t1"/>
    </source>
</evidence>
<feature type="transmembrane region" description="Helical" evidence="5">
    <location>
        <begin position="99"/>
        <end position="116"/>
    </location>
</feature>
<evidence type="ECO:0000259" key="6">
    <source>
        <dbReference type="PROSITE" id="PS50262"/>
    </source>
</evidence>
<dbReference type="PANTHER" id="PTHR31748:SF1">
    <property type="entry name" value="SERPENTINE RECEPTOR, CLASS V"/>
    <property type="match status" value="1"/>
</dbReference>
<feature type="transmembrane region" description="Helical" evidence="5">
    <location>
        <begin position="238"/>
        <end position="257"/>
    </location>
</feature>
<dbReference type="AlphaFoldDB" id="A0A914VSQ3"/>
<name>A0A914VSQ3_9BILA</name>
<feature type="transmembrane region" description="Helical" evidence="5">
    <location>
        <begin position="269"/>
        <end position="290"/>
    </location>
</feature>
<protein>
    <submittedName>
        <fullName evidence="8">G-protein coupled receptors family 1 profile domain-containing protein</fullName>
    </submittedName>
</protein>
<feature type="transmembrane region" description="Helical" evidence="5">
    <location>
        <begin position="137"/>
        <end position="157"/>
    </location>
</feature>
<accession>A0A914VSQ3</accession>
<dbReference type="PANTHER" id="PTHR31748">
    <property type="entry name" value="SERPENTINE RECEPTOR, CLASS V"/>
    <property type="match status" value="1"/>
</dbReference>
<evidence type="ECO:0000256" key="5">
    <source>
        <dbReference type="SAM" id="Phobius"/>
    </source>
</evidence>
<dbReference type="InterPro" id="IPR017452">
    <property type="entry name" value="GPCR_Rhodpsn_7TM"/>
</dbReference>
<dbReference type="SUPFAM" id="SSF81321">
    <property type="entry name" value="Family A G protein-coupled receptor-like"/>
    <property type="match status" value="1"/>
</dbReference>
<evidence type="ECO:0000256" key="2">
    <source>
        <dbReference type="ARBA" id="ARBA00022692"/>
    </source>
</evidence>
<dbReference type="InterPro" id="IPR019426">
    <property type="entry name" value="7TM_GPCR_serpentine_rcpt_Srv"/>
</dbReference>
<feature type="domain" description="G-protein coupled receptors family 1 profile" evidence="6">
    <location>
        <begin position="27"/>
        <end position="287"/>
    </location>
</feature>
<feature type="transmembrane region" description="Helical" evidence="5">
    <location>
        <begin position="48"/>
        <end position="69"/>
    </location>
</feature>
<dbReference type="Gene3D" id="1.20.1070.10">
    <property type="entry name" value="Rhodopsin 7-helix transmembrane proteins"/>
    <property type="match status" value="1"/>
</dbReference>
<keyword evidence="3 5" id="KW-1133">Transmembrane helix</keyword>
<reference evidence="8" key="1">
    <citation type="submission" date="2022-11" db="UniProtKB">
        <authorList>
            <consortium name="WormBaseParasite"/>
        </authorList>
    </citation>
    <scope>IDENTIFICATION</scope>
</reference>
<evidence type="ECO:0000256" key="3">
    <source>
        <dbReference type="ARBA" id="ARBA00022989"/>
    </source>
</evidence>
<proteinExistence type="predicted"/>